<dbReference type="Pfam" id="PF12002">
    <property type="entry name" value="MgsA_C"/>
    <property type="match status" value="1"/>
</dbReference>
<dbReference type="CDD" id="cd18139">
    <property type="entry name" value="HLD_clamp_RarA"/>
    <property type="match status" value="1"/>
</dbReference>
<dbReference type="GO" id="GO:0003677">
    <property type="term" value="F:DNA binding"/>
    <property type="evidence" value="ECO:0007669"/>
    <property type="project" value="InterPro"/>
</dbReference>
<dbReference type="PANTHER" id="PTHR13779">
    <property type="entry name" value="WERNER HELICASE-INTERACTING PROTEIN 1 FAMILY MEMBER"/>
    <property type="match status" value="1"/>
</dbReference>
<dbReference type="SUPFAM" id="SSF52540">
    <property type="entry name" value="P-loop containing nucleoside triphosphate hydrolases"/>
    <property type="match status" value="1"/>
</dbReference>
<name>C5CIT7_KOSOT</name>
<dbReference type="Gene3D" id="1.20.272.10">
    <property type="match status" value="1"/>
</dbReference>
<reference evidence="7 8" key="1">
    <citation type="submission" date="2009-06" db="EMBL/GenBank/DDBJ databases">
        <title>Complete sequence of Thermotogales bacterium TBF 19.5.1.</title>
        <authorList>
            <consortium name="US DOE Joint Genome Institute"/>
            <person name="Lucas S."/>
            <person name="Copeland A."/>
            <person name="Lapidus A."/>
            <person name="Glavina del Rio T."/>
            <person name="Tice H."/>
            <person name="Bruce D."/>
            <person name="Goodwin L."/>
            <person name="Pitluck S."/>
            <person name="Chertkov O."/>
            <person name="Brettin T."/>
            <person name="Detter J.C."/>
            <person name="Han C."/>
            <person name="Schmutz J."/>
            <person name="Larimer F."/>
            <person name="Land M."/>
            <person name="Hauser L."/>
            <person name="Kyrpides N."/>
            <person name="Ovchinnikova G."/>
            <person name="Noll K."/>
        </authorList>
    </citation>
    <scope>NUCLEOTIDE SEQUENCE [LARGE SCALE GENOMIC DNA]</scope>
    <source>
        <strain evidence="8">ATCC BAA-1733 / DSM 21960 / TBF 19.5.1</strain>
    </source>
</reference>
<evidence type="ECO:0000259" key="6">
    <source>
        <dbReference type="SMART" id="SM00382"/>
    </source>
</evidence>
<evidence type="ECO:0000313" key="7">
    <source>
        <dbReference type="EMBL" id="ACR78926.1"/>
    </source>
</evidence>
<keyword evidence="5" id="KW-0067">ATP-binding</keyword>
<feature type="domain" description="AAA+ ATPase" evidence="6">
    <location>
        <begin position="36"/>
        <end position="155"/>
    </location>
</feature>
<dbReference type="KEGG" id="kol:Kole_0201"/>
<dbReference type="InterPro" id="IPR008921">
    <property type="entry name" value="DNA_pol3_clamp-load_cplx_C"/>
</dbReference>
<dbReference type="SUPFAM" id="SSF48019">
    <property type="entry name" value="post-AAA+ oligomerization domain-like"/>
    <property type="match status" value="1"/>
</dbReference>
<dbReference type="GO" id="GO:0008047">
    <property type="term" value="F:enzyme activator activity"/>
    <property type="evidence" value="ECO:0007669"/>
    <property type="project" value="TreeGrafter"/>
</dbReference>
<dbReference type="STRING" id="521045.Kole_0201"/>
<dbReference type="InterPro" id="IPR003959">
    <property type="entry name" value="ATPase_AAA_core"/>
</dbReference>
<dbReference type="SMART" id="SM00382">
    <property type="entry name" value="AAA"/>
    <property type="match status" value="1"/>
</dbReference>
<keyword evidence="8" id="KW-1185">Reference proteome</keyword>
<evidence type="ECO:0000256" key="1">
    <source>
        <dbReference type="ARBA" id="ARBA00002393"/>
    </source>
</evidence>
<evidence type="ECO:0000256" key="4">
    <source>
        <dbReference type="ARBA" id="ARBA00022741"/>
    </source>
</evidence>
<dbReference type="EMBL" id="CP001634">
    <property type="protein sequence ID" value="ACR78926.1"/>
    <property type="molecule type" value="Genomic_DNA"/>
</dbReference>
<dbReference type="Pfam" id="PF16193">
    <property type="entry name" value="AAA_assoc_2"/>
    <property type="match status" value="1"/>
</dbReference>
<dbReference type="eggNOG" id="COG2256">
    <property type="taxonomic scope" value="Bacteria"/>
</dbReference>
<dbReference type="GO" id="GO:0005524">
    <property type="term" value="F:ATP binding"/>
    <property type="evidence" value="ECO:0007669"/>
    <property type="project" value="UniProtKB-KW"/>
</dbReference>
<dbReference type="GO" id="GO:0006261">
    <property type="term" value="P:DNA-templated DNA replication"/>
    <property type="evidence" value="ECO:0007669"/>
    <property type="project" value="TreeGrafter"/>
</dbReference>
<dbReference type="Proteomes" id="UP000002382">
    <property type="component" value="Chromosome"/>
</dbReference>
<dbReference type="InterPro" id="IPR027417">
    <property type="entry name" value="P-loop_NTPase"/>
</dbReference>
<evidence type="ECO:0000256" key="3">
    <source>
        <dbReference type="ARBA" id="ARBA00022705"/>
    </source>
</evidence>
<accession>C5CIT7</accession>
<evidence type="ECO:0000256" key="2">
    <source>
        <dbReference type="ARBA" id="ARBA00008959"/>
    </source>
</evidence>
<keyword evidence="4" id="KW-0547">Nucleotide-binding</keyword>
<dbReference type="InterPro" id="IPR051314">
    <property type="entry name" value="AAA_ATPase_RarA/MGS1/WRNIP1"/>
</dbReference>
<reference evidence="7 8" key="2">
    <citation type="journal article" date="2011" name="J. Bacteriol.">
        <title>Genome Sequence of Kosmotoga olearia Strain TBF 19.5.1, a Thermophilic Bacterium with a Wide Growth Temperature Range, Isolated from the Troll B Oil Platform in the North Sea.</title>
        <authorList>
            <person name="Swithers K.S."/>
            <person name="Dipippo J.L."/>
            <person name="Bruce D.C."/>
            <person name="Detter C."/>
            <person name="Tapia R."/>
            <person name="Han S."/>
            <person name="Goodwin L.A."/>
            <person name="Han J."/>
            <person name="Woyke T."/>
            <person name="Pitluck S."/>
            <person name="Pennacchio L."/>
            <person name="Nolan M."/>
            <person name="Mikhailova N."/>
            <person name="Land M.L."/>
            <person name="Nesbo C.L."/>
            <person name="Gogarten J.P."/>
            <person name="Noll K.M."/>
        </authorList>
    </citation>
    <scope>NUCLEOTIDE SEQUENCE [LARGE SCALE GENOMIC DNA]</scope>
    <source>
        <strain evidence="8">ATCC BAA-1733 / DSM 21960 / TBF 19.5.1</strain>
    </source>
</reference>
<protein>
    <submittedName>
        <fullName evidence="7">AAA ATPase central domain protein</fullName>
    </submittedName>
</protein>
<gene>
    <name evidence="7" type="ordered locus">Kole_0201</name>
</gene>
<dbReference type="InterPro" id="IPR003593">
    <property type="entry name" value="AAA+_ATPase"/>
</dbReference>
<evidence type="ECO:0000313" key="8">
    <source>
        <dbReference type="Proteomes" id="UP000002382"/>
    </source>
</evidence>
<dbReference type="InterPro" id="IPR032423">
    <property type="entry name" value="AAA_assoc_2"/>
</dbReference>
<comment type="function">
    <text evidence="1">DNA-dependent ATPase that plays important roles in cellular responses to stalled DNA replication processes.</text>
</comment>
<dbReference type="InterPro" id="IPR021886">
    <property type="entry name" value="MgsA_C"/>
</dbReference>
<dbReference type="HOGENOM" id="CLU_017985_0_3_0"/>
<dbReference type="Gene3D" id="1.10.3710.10">
    <property type="entry name" value="DNA polymerase III clamp loader subunits, C-terminal domain"/>
    <property type="match status" value="1"/>
</dbReference>
<sequence>MPLSERLRPRNFDDLVGQEHLTGKNGIIRRAVESGYVFSMILFGPPGSGKTTIARLIKESLADDKYEFVAFSASLQGTADLKKIFERARQLRKYGKHLVLFVDEIHRLNKTQQDVFLPVVEDGTVTLIGATTENPSFEVNPALLSRCRLLVLRQLSPEDTVQLLHRALEKDERLSSLDIAISEELIRILAENAGGDARVALNFLETLYENAAAMGYKELNVDILDELPIISHKRYRKAGEEHYDLISAFIKSMRGSDPDAAVYYMMRMIEAGEDPKFIARRMVILASEDIGLADPMALLVAVAAFQAVERVGLPECTLNLSEAAIYLSVASKSNSVYLAQKAAQEVIKKHPNLEVPLKLRNPVTDMMKKMGYGKDYNYPHDFGGFSRELYLPDKIKNMVFYKPTENGREKSVKARLEQLWKGLKKFE</sequence>
<dbReference type="GO" id="GO:0000731">
    <property type="term" value="P:DNA synthesis involved in DNA repair"/>
    <property type="evidence" value="ECO:0007669"/>
    <property type="project" value="TreeGrafter"/>
</dbReference>
<evidence type="ECO:0000256" key="5">
    <source>
        <dbReference type="ARBA" id="ARBA00022840"/>
    </source>
</evidence>
<dbReference type="PANTHER" id="PTHR13779:SF7">
    <property type="entry name" value="ATPASE WRNIP1"/>
    <property type="match status" value="1"/>
</dbReference>
<keyword evidence="3" id="KW-0235">DNA replication</keyword>
<dbReference type="Gene3D" id="3.40.50.300">
    <property type="entry name" value="P-loop containing nucleotide triphosphate hydrolases"/>
    <property type="match status" value="1"/>
</dbReference>
<dbReference type="CDD" id="cd00009">
    <property type="entry name" value="AAA"/>
    <property type="match status" value="1"/>
</dbReference>
<dbReference type="AlphaFoldDB" id="C5CIT7"/>
<dbReference type="GO" id="GO:0016887">
    <property type="term" value="F:ATP hydrolysis activity"/>
    <property type="evidence" value="ECO:0007669"/>
    <property type="project" value="InterPro"/>
</dbReference>
<dbReference type="Pfam" id="PF00004">
    <property type="entry name" value="AAA"/>
    <property type="match status" value="1"/>
</dbReference>
<dbReference type="FunFam" id="1.20.272.10:FF:000001">
    <property type="entry name" value="Putative AAA family ATPase"/>
    <property type="match status" value="1"/>
</dbReference>
<proteinExistence type="inferred from homology"/>
<organism evidence="7 8">
    <name type="scientific">Kosmotoga olearia (strain ATCC BAA-1733 / DSM 21960 / TBF 19.5.1)</name>
    <dbReference type="NCBI Taxonomy" id="521045"/>
    <lineage>
        <taxon>Bacteria</taxon>
        <taxon>Thermotogati</taxon>
        <taxon>Thermotogota</taxon>
        <taxon>Thermotogae</taxon>
        <taxon>Kosmotogales</taxon>
        <taxon>Kosmotogaceae</taxon>
        <taxon>Kosmotoga</taxon>
    </lineage>
</organism>
<dbReference type="Gene3D" id="1.10.8.60">
    <property type="match status" value="1"/>
</dbReference>
<dbReference type="GO" id="GO:0017116">
    <property type="term" value="F:single-stranded DNA helicase activity"/>
    <property type="evidence" value="ECO:0007669"/>
    <property type="project" value="TreeGrafter"/>
</dbReference>
<dbReference type="FunFam" id="3.40.50.300:FF:000137">
    <property type="entry name" value="Replication-associated recombination protein A"/>
    <property type="match status" value="1"/>
</dbReference>
<comment type="similarity">
    <text evidence="2">Belongs to the AAA ATPase family. RarA/MGS1/WRNIP1 subfamily.</text>
</comment>